<reference evidence="2 3" key="1">
    <citation type="submission" date="2024-02" db="EMBL/GenBank/DDBJ databases">
        <title>Herpetosiphon gulosus NBRC 112829.</title>
        <authorList>
            <person name="Ichikawa N."/>
            <person name="Katano-Makiyama Y."/>
            <person name="Hidaka K."/>
        </authorList>
    </citation>
    <scope>NUCLEOTIDE SEQUENCE [LARGE SCALE GENOMIC DNA]</scope>
    <source>
        <strain evidence="2 3">NBRC 112829</strain>
    </source>
</reference>
<dbReference type="RefSeq" id="WP_345720175.1">
    <property type="nucleotide sequence ID" value="NZ_BAABRU010000001.1"/>
</dbReference>
<organism evidence="2 3">
    <name type="scientific">Herpetosiphon gulosus</name>
    <dbReference type="NCBI Taxonomy" id="1973496"/>
    <lineage>
        <taxon>Bacteria</taxon>
        <taxon>Bacillati</taxon>
        <taxon>Chloroflexota</taxon>
        <taxon>Chloroflexia</taxon>
        <taxon>Herpetosiphonales</taxon>
        <taxon>Herpetosiphonaceae</taxon>
        <taxon>Herpetosiphon</taxon>
    </lineage>
</organism>
<dbReference type="Proteomes" id="UP001428290">
    <property type="component" value="Unassembled WGS sequence"/>
</dbReference>
<dbReference type="InterPro" id="IPR011009">
    <property type="entry name" value="Kinase-like_dom_sf"/>
</dbReference>
<keyword evidence="3" id="KW-1185">Reference proteome</keyword>
<feature type="domain" description="Aminoglycoside phosphotransferase" evidence="1">
    <location>
        <begin position="28"/>
        <end position="252"/>
    </location>
</feature>
<protein>
    <recommendedName>
        <fullName evidence="1">Aminoglycoside phosphotransferase domain-containing protein</fullName>
    </recommendedName>
</protein>
<dbReference type="InterPro" id="IPR052077">
    <property type="entry name" value="CcrZ_PhaseVar_Mediator"/>
</dbReference>
<dbReference type="EMBL" id="BAABRU010000001">
    <property type="protein sequence ID" value="GAA5526534.1"/>
    <property type="molecule type" value="Genomic_DNA"/>
</dbReference>
<dbReference type="InterPro" id="IPR002575">
    <property type="entry name" value="Aminoglycoside_PTrfase"/>
</dbReference>
<dbReference type="Pfam" id="PF01636">
    <property type="entry name" value="APH"/>
    <property type="match status" value="1"/>
</dbReference>
<accession>A0ABP9WTJ7</accession>
<dbReference type="PANTHER" id="PTHR40086">
    <property type="entry name" value="PHOSPHOTRANSFERASE YTMP-RELATED"/>
    <property type="match status" value="1"/>
</dbReference>
<dbReference type="Gene3D" id="3.90.1200.10">
    <property type="match status" value="1"/>
</dbReference>
<evidence type="ECO:0000313" key="3">
    <source>
        <dbReference type="Proteomes" id="UP001428290"/>
    </source>
</evidence>
<gene>
    <name evidence="2" type="ORF">Hgul01_00307</name>
</gene>
<evidence type="ECO:0000259" key="1">
    <source>
        <dbReference type="Pfam" id="PF01636"/>
    </source>
</evidence>
<sequence>MDERWREVVEYVATISLVEPSIWRNWQLTPIAGGANNRVYRAQSTYADYAIKWTIRDERRRAWREYQALQALAERDHSLAPQAVWLDEANFAQPVVIQTWLDFPALTTIPQDLAQWQGLIEHYWSIRQITQTSTTLELPKATLNMSSMAEGKALIEQHCAKIPTDQLPIALEQLLIWLETWVAPELPSLPMSLCRVDSNWRNFLATPKGFVSVDWENAGWGDPSFDIVDLMTHPAYAEVPAEHWPWFVQAYCGLGDDPLAAQRIEIYRTLMLIWWVVRWQRYLYEVPRGLDERLVQRPPAWLITAQTNYQRYLNLAQQAINQWR</sequence>
<proteinExistence type="predicted"/>
<dbReference type="PANTHER" id="PTHR40086:SF1">
    <property type="entry name" value="CELL CYCLE REGULATOR CCRZ"/>
    <property type="match status" value="1"/>
</dbReference>
<dbReference type="SUPFAM" id="SSF56112">
    <property type="entry name" value="Protein kinase-like (PK-like)"/>
    <property type="match status" value="1"/>
</dbReference>
<name>A0ABP9WTJ7_9CHLR</name>
<evidence type="ECO:0000313" key="2">
    <source>
        <dbReference type="EMBL" id="GAA5526534.1"/>
    </source>
</evidence>
<comment type="caution">
    <text evidence="2">The sequence shown here is derived from an EMBL/GenBank/DDBJ whole genome shotgun (WGS) entry which is preliminary data.</text>
</comment>